<dbReference type="AlphaFoldDB" id="A0A1F6NIZ2"/>
<protein>
    <submittedName>
        <fullName evidence="1">Uncharacterized protein</fullName>
    </submittedName>
</protein>
<name>A0A1F6NIZ2_9BACT</name>
<comment type="caution">
    <text evidence="1">The sequence shown here is derived from an EMBL/GenBank/DDBJ whole genome shotgun (WGS) entry which is preliminary data.</text>
</comment>
<dbReference type="Proteomes" id="UP000177803">
    <property type="component" value="Unassembled WGS sequence"/>
</dbReference>
<evidence type="ECO:0000313" key="1">
    <source>
        <dbReference type="EMBL" id="OGH83798.1"/>
    </source>
</evidence>
<proteinExistence type="predicted"/>
<sequence>MVIPPDPGALPEFIKQIQDPKQVREMIIASGAVSKEILDQIPDNLLMQEVYNQTKTSFQALNIPFEPLLPVISTSSEMASGTIGQPVTTTISR</sequence>
<dbReference type="EMBL" id="MFQR01000062">
    <property type="protein sequence ID" value="OGH83798.1"/>
    <property type="molecule type" value="Genomic_DNA"/>
</dbReference>
<reference evidence="1 2" key="1">
    <citation type="journal article" date="2016" name="Nat. Commun.">
        <title>Thousands of microbial genomes shed light on interconnected biogeochemical processes in an aquifer system.</title>
        <authorList>
            <person name="Anantharaman K."/>
            <person name="Brown C.T."/>
            <person name="Hug L.A."/>
            <person name="Sharon I."/>
            <person name="Castelle C.J."/>
            <person name="Probst A.J."/>
            <person name="Thomas B.C."/>
            <person name="Singh A."/>
            <person name="Wilkins M.J."/>
            <person name="Karaoz U."/>
            <person name="Brodie E.L."/>
            <person name="Williams K.H."/>
            <person name="Hubbard S.S."/>
            <person name="Banfield J.F."/>
        </authorList>
    </citation>
    <scope>NUCLEOTIDE SEQUENCE [LARGE SCALE GENOMIC DNA]</scope>
</reference>
<organism evidence="1 2">
    <name type="scientific">Candidatus Magasanikbacteria bacterium RIFOXYA2_FULL_44_8</name>
    <dbReference type="NCBI Taxonomy" id="1798696"/>
    <lineage>
        <taxon>Bacteria</taxon>
        <taxon>Candidatus Magasanikiibacteriota</taxon>
    </lineage>
</organism>
<accession>A0A1F6NIZ2</accession>
<gene>
    <name evidence="1" type="ORF">A2261_04085</name>
</gene>
<evidence type="ECO:0000313" key="2">
    <source>
        <dbReference type="Proteomes" id="UP000177803"/>
    </source>
</evidence>